<keyword evidence="1" id="KW-0732">Signal</keyword>
<name>A0ABY6B2S8_9BURK</name>
<feature type="signal peptide" evidence="1">
    <location>
        <begin position="1"/>
        <end position="18"/>
    </location>
</feature>
<dbReference type="SUPFAM" id="SSF49785">
    <property type="entry name" value="Galactose-binding domain-like"/>
    <property type="match status" value="1"/>
</dbReference>
<evidence type="ECO:0000313" key="4">
    <source>
        <dbReference type="EMBL" id="UXH79698.1"/>
    </source>
</evidence>
<evidence type="ECO:0000256" key="1">
    <source>
        <dbReference type="SAM" id="SignalP"/>
    </source>
</evidence>
<evidence type="ECO:0000313" key="5">
    <source>
        <dbReference type="Proteomes" id="UP001064933"/>
    </source>
</evidence>
<sequence>MKRLIATALLVTPVFAFAAEGDNLLNNGSFESTALRSGGWHVYSGIDGWTVGRNGVEVRNNVSGSAVDGHNFVELDTSANSSISQSFATVAGATYALSFSYANRGDNRGAASNGLGWTVGGLTGVVGNNTSTTWATYSTEFIGTGQTMTLSFAALGRSDSFGTSLDGVSVRMLSAVPEPQSMALMLAGLAALGVVARRRRRQD</sequence>
<dbReference type="Gene3D" id="2.60.120.260">
    <property type="entry name" value="Galactose-binding domain-like"/>
    <property type="match status" value="1"/>
</dbReference>
<gene>
    <name evidence="4" type="ORF">N4261_07240</name>
</gene>
<keyword evidence="5" id="KW-1185">Reference proteome</keyword>
<dbReference type="RefSeq" id="WP_261759518.1">
    <property type="nucleotide sequence ID" value="NZ_CP104562.2"/>
</dbReference>
<feature type="domain" description="DUF642" evidence="2">
    <location>
        <begin position="23"/>
        <end position="170"/>
    </location>
</feature>
<dbReference type="EMBL" id="CP104562">
    <property type="protein sequence ID" value="UXH79698.1"/>
    <property type="molecule type" value="Genomic_DNA"/>
</dbReference>
<accession>A0ABY6B2S8</accession>
<feature type="chain" id="PRO_5047273017" evidence="1">
    <location>
        <begin position="19"/>
        <end position="203"/>
    </location>
</feature>
<dbReference type="NCBIfam" id="TIGR02595">
    <property type="entry name" value="PEP_CTERM"/>
    <property type="match status" value="1"/>
</dbReference>
<evidence type="ECO:0000259" key="3">
    <source>
        <dbReference type="Pfam" id="PF07589"/>
    </source>
</evidence>
<evidence type="ECO:0000259" key="2">
    <source>
        <dbReference type="Pfam" id="PF04862"/>
    </source>
</evidence>
<feature type="domain" description="Ice-binding protein C-terminal" evidence="3">
    <location>
        <begin position="175"/>
        <end position="199"/>
    </location>
</feature>
<dbReference type="Proteomes" id="UP001064933">
    <property type="component" value="Chromosome"/>
</dbReference>
<dbReference type="InterPro" id="IPR008979">
    <property type="entry name" value="Galactose-bd-like_sf"/>
</dbReference>
<dbReference type="Pfam" id="PF04862">
    <property type="entry name" value="DUF642"/>
    <property type="match status" value="1"/>
</dbReference>
<organism evidence="4 5">
    <name type="scientific">Roseateles amylovorans</name>
    <dbReference type="NCBI Taxonomy" id="2978473"/>
    <lineage>
        <taxon>Bacteria</taxon>
        <taxon>Pseudomonadati</taxon>
        <taxon>Pseudomonadota</taxon>
        <taxon>Betaproteobacteria</taxon>
        <taxon>Burkholderiales</taxon>
        <taxon>Sphaerotilaceae</taxon>
        <taxon>Roseateles</taxon>
    </lineage>
</organism>
<dbReference type="Pfam" id="PF07589">
    <property type="entry name" value="PEP-CTERM"/>
    <property type="match status" value="1"/>
</dbReference>
<reference evidence="4" key="1">
    <citation type="submission" date="2022-10" db="EMBL/GenBank/DDBJ databases">
        <title>Characterization and whole genome sequencing of a new Roseateles species, isolated from fresh water.</title>
        <authorList>
            <person name="Guliayeva D.Y."/>
            <person name="Akhremchuk A.E."/>
            <person name="Sikolenko M.A."/>
            <person name="Valentovich L.N."/>
            <person name="Sidarenka A.V."/>
        </authorList>
    </citation>
    <scope>NUCLEOTIDE SEQUENCE</scope>
    <source>
        <strain evidence="4">BIM B-1768</strain>
    </source>
</reference>
<protein>
    <submittedName>
        <fullName evidence="4">DUF642 domain-containing protein</fullName>
    </submittedName>
</protein>
<proteinExistence type="predicted"/>
<dbReference type="InterPro" id="IPR013424">
    <property type="entry name" value="Ice-binding_C"/>
</dbReference>
<dbReference type="InterPro" id="IPR006946">
    <property type="entry name" value="DGR2-like_dom"/>
</dbReference>